<dbReference type="RefSeq" id="WP_088921286.1">
    <property type="nucleotide sequence ID" value="NZ_CP018632.1"/>
</dbReference>
<dbReference type="SMART" id="SM01079">
    <property type="entry name" value="CHASE"/>
    <property type="match status" value="1"/>
</dbReference>
<dbReference type="PANTHER" id="PTHR43304:SF1">
    <property type="entry name" value="PAC DOMAIN-CONTAINING PROTEIN"/>
    <property type="match status" value="1"/>
</dbReference>
<protein>
    <recommendedName>
        <fullName evidence="3">histidine kinase</fullName>
        <ecNumber evidence="3">2.7.13.3</ecNumber>
    </recommendedName>
</protein>
<dbReference type="Gene3D" id="3.30.450.350">
    <property type="entry name" value="CHASE domain"/>
    <property type="match status" value="1"/>
</dbReference>
<keyword evidence="9 10" id="KW-0472">Membrane</keyword>
<dbReference type="SMART" id="SM00387">
    <property type="entry name" value="HATPase_c"/>
    <property type="match status" value="1"/>
</dbReference>
<evidence type="ECO:0000259" key="11">
    <source>
        <dbReference type="PROSITE" id="PS50109"/>
    </source>
</evidence>
<dbReference type="PROSITE" id="PS50839">
    <property type="entry name" value="CHASE"/>
    <property type="match status" value="1"/>
</dbReference>
<dbReference type="Pfam" id="PF02518">
    <property type="entry name" value="HATPase_c"/>
    <property type="match status" value="1"/>
</dbReference>
<dbReference type="GO" id="GO:0016020">
    <property type="term" value="C:membrane"/>
    <property type="evidence" value="ECO:0007669"/>
    <property type="project" value="UniProtKB-SubCell"/>
</dbReference>
<feature type="domain" description="CHASE" evidence="12">
    <location>
        <begin position="167"/>
        <end position="314"/>
    </location>
</feature>
<dbReference type="Pfam" id="PF03924">
    <property type="entry name" value="CHASE"/>
    <property type="match status" value="1"/>
</dbReference>
<proteinExistence type="predicted"/>
<dbReference type="Gene3D" id="3.30.565.10">
    <property type="entry name" value="Histidine kinase-like ATPase, C-terminal domain"/>
    <property type="match status" value="1"/>
</dbReference>
<dbReference type="SUPFAM" id="SSF47384">
    <property type="entry name" value="Homodimeric domain of signal transducing histidine kinase"/>
    <property type="match status" value="1"/>
</dbReference>
<dbReference type="PANTHER" id="PTHR43304">
    <property type="entry name" value="PHYTOCHROME-LIKE PROTEIN CPH1"/>
    <property type="match status" value="1"/>
</dbReference>
<dbReference type="InterPro" id="IPR042240">
    <property type="entry name" value="CHASE_sf"/>
</dbReference>
<evidence type="ECO:0000256" key="6">
    <source>
        <dbReference type="ARBA" id="ARBA00022692"/>
    </source>
</evidence>
<dbReference type="KEGG" id="gai:IMCC3135_32380"/>
<dbReference type="SMART" id="SM00388">
    <property type="entry name" value="HisKA"/>
    <property type="match status" value="1"/>
</dbReference>
<evidence type="ECO:0000256" key="4">
    <source>
        <dbReference type="ARBA" id="ARBA00022553"/>
    </source>
</evidence>
<dbReference type="InterPro" id="IPR052162">
    <property type="entry name" value="Sensor_kinase/Photoreceptor"/>
</dbReference>
<dbReference type="Proteomes" id="UP000250079">
    <property type="component" value="Chromosome"/>
</dbReference>
<evidence type="ECO:0000313" key="14">
    <source>
        <dbReference type="Proteomes" id="UP000250079"/>
    </source>
</evidence>
<dbReference type="InterPro" id="IPR036097">
    <property type="entry name" value="HisK_dim/P_sf"/>
</dbReference>
<organism evidence="13 14">
    <name type="scientific">Granulosicoccus antarcticus IMCC3135</name>
    <dbReference type="NCBI Taxonomy" id="1192854"/>
    <lineage>
        <taxon>Bacteria</taxon>
        <taxon>Pseudomonadati</taxon>
        <taxon>Pseudomonadota</taxon>
        <taxon>Gammaproteobacteria</taxon>
        <taxon>Chromatiales</taxon>
        <taxon>Granulosicoccaceae</taxon>
        <taxon>Granulosicoccus</taxon>
    </lineage>
</organism>
<dbReference type="EMBL" id="CP018632">
    <property type="protein sequence ID" value="ASJ76521.1"/>
    <property type="molecule type" value="Genomic_DNA"/>
</dbReference>
<dbReference type="InterPro" id="IPR005467">
    <property type="entry name" value="His_kinase_dom"/>
</dbReference>
<evidence type="ECO:0000256" key="3">
    <source>
        <dbReference type="ARBA" id="ARBA00012438"/>
    </source>
</evidence>
<keyword evidence="4" id="KW-0597">Phosphoprotein</keyword>
<evidence type="ECO:0000256" key="9">
    <source>
        <dbReference type="ARBA" id="ARBA00023136"/>
    </source>
</evidence>
<feature type="transmembrane region" description="Helical" evidence="10">
    <location>
        <begin position="37"/>
        <end position="54"/>
    </location>
</feature>
<name>A0A2Z2P1T7_9GAMM</name>
<evidence type="ECO:0000256" key="7">
    <source>
        <dbReference type="ARBA" id="ARBA00022777"/>
    </source>
</evidence>
<keyword evidence="14" id="KW-1185">Reference proteome</keyword>
<gene>
    <name evidence="13" type="primary">cph1_9</name>
    <name evidence="13" type="ORF">IMCC3135_32380</name>
</gene>
<dbReference type="InterPro" id="IPR003594">
    <property type="entry name" value="HATPase_dom"/>
</dbReference>
<dbReference type="Gene3D" id="1.10.287.130">
    <property type="match status" value="1"/>
</dbReference>
<keyword evidence="7" id="KW-0418">Kinase</keyword>
<evidence type="ECO:0000256" key="8">
    <source>
        <dbReference type="ARBA" id="ARBA00022989"/>
    </source>
</evidence>
<dbReference type="AlphaFoldDB" id="A0A2Z2P1T7"/>
<dbReference type="InterPro" id="IPR004358">
    <property type="entry name" value="Sig_transdc_His_kin-like_C"/>
</dbReference>
<comment type="subcellular location">
    <subcellularLocation>
        <location evidence="2">Membrane</location>
    </subcellularLocation>
</comment>
<keyword evidence="8 10" id="KW-1133">Transmembrane helix</keyword>
<dbReference type="EC" id="2.7.13.3" evidence="3"/>
<dbReference type="SUPFAM" id="SSF55874">
    <property type="entry name" value="ATPase domain of HSP90 chaperone/DNA topoisomerase II/histidine kinase"/>
    <property type="match status" value="1"/>
</dbReference>
<reference evidence="13 14" key="1">
    <citation type="submission" date="2016-12" db="EMBL/GenBank/DDBJ databases">
        <authorList>
            <person name="Song W.-J."/>
            <person name="Kurnit D.M."/>
        </authorList>
    </citation>
    <scope>NUCLEOTIDE SEQUENCE [LARGE SCALE GENOMIC DNA]</scope>
    <source>
        <strain evidence="13 14">IMCC3135</strain>
    </source>
</reference>
<accession>A0A2Z2P1T7</accession>
<evidence type="ECO:0000313" key="13">
    <source>
        <dbReference type="EMBL" id="ASJ76521.1"/>
    </source>
</evidence>
<evidence type="ECO:0000256" key="5">
    <source>
        <dbReference type="ARBA" id="ARBA00022679"/>
    </source>
</evidence>
<dbReference type="CDD" id="cd00082">
    <property type="entry name" value="HisKA"/>
    <property type="match status" value="1"/>
</dbReference>
<dbReference type="PRINTS" id="PR00344">
    <property type="entry name" value="BCTRLSENSOR"/>
</dbReference>
<keyword evidence="5 13" id="KW-0808">Transferase</keyword>
<evidence type="ECO:0000259" key="12">
    <source>
        <dbReference type="PROSITE" id="PS50839"/>
    </source>
</evidence>
<dbReference type="GO" id="GO:0000155">
    <property type="term" value="F:phosphorelay sensor kinase activity"/>
    <property type="evidence" value="ECO:0007669"/>
    <property type="project" value="InterPro"/>
</dbReference>
<sequence length="617" mass="70019">MTAASHTESPIRAGPTFDLELFKSQQAKLRHHAKLNWIHWFILGLSLAITVFAWKTSESALIKRDQIRFEREAERAVSMMQERIRHYEDALLSGVAAMQTHDGVMTREEWRNYSEFLQLNERYPGINGIGVIHYVDTQELPRFIARIRKTVPDFTIFPEHEFDLSMPITFVEPEATNKSALGLDVAFELNRRTAALKARLTGTTQISGPITLVQDQTKTAGFLFYAPYYEGNATESRAWNALEREEHFRGLIYAPLIVRNLVQGVLKTEDPLVNIILYDQETVLYNDETLARTDKPTFTMEEEVRMNGRIWTFNITSTPAFELGSVTDQPVLVLLSGLCLDIMLLGLFLVMSRSNRHVLVLAEEMTDNLSNQTRQLQENNRDLESFAHIVSHDLKTPIRNIYSLTQILEDDLSEYIASNDSNTDIRHRLDSLRDQATRSQSLITGILEYSVLDNQEAPSALVNTREMVTTIGTQLSLGDHQFTLQGDFPTLHTNGILLEQVLTNLVDNAVKYNNTQNTPTVEISITENDDFYQFSVSDNGPGIAERFHQRIFKPFTTLESITDIHSSGIGLSIVQRAVERQGGQIEVISPDNSGSTFRFTWPKTDDAANSNHGRRYA</sequence>
<evidence type="ECO:0000256" key="10">
    <source>
        <dbReference type="SAM" id="Phobius"/>
    </source>
</evidence>
<dbReference type="Pfam" id="PF00512">
    <property type="entry name" value="HisKA"/>
    <property type="match status" value="1"/>
</dbReference>
<feature type="domain" description="Histidine kinase" evidence="11">
    <location>
        <begin position="389"/>
        <end position="605"/>
    </location>
</feature>
<dbReference type="OrthoDB" id="7051794at2"/>
<evidence type="ECO:0000256" key="2">
    <source>
        <dbReference type="ARBA" id="ARBA00004370"/>
    </source>
</evidence>
<dbReference type="InterPro" id="IPR036890">
    <property type="entry name" value="HATPase_C_sf"/>
</dbReference>
<keyword evidence="6 10" id="KW-0812">Transmembrane</keyword>
<dbReference type="InterPro" id="IPR003661">
    <property type="entry name" value="HisK_dim/P_dom"/>
</dbReference>
<evidence type="ECO:0000256" key="1">
    <source>
        <dbReference type="ARBA" id="ARBA00000085"/>
    </source>
</evidence>
<comment type="catalytic activity">
    <reaction evidence="1">
        <text>ATP + protein L-histidine = ADP + protein N-phospho-L-histidine.</text>
        <dbReference type="EC" id="2.7.13.3"/>
    </reaction>
</comment>
<dbReference type="PROSITE" id="PS50109">
    <property type="entry name" value="HIS_KIN"/>
    <property type="match status" value="1"/>
</dbReference>
<dbReference type="InterPro" id="IPR006189">
    <property type="entry name" value="CHASE_dom"/>
</dbReference>